<dbReference type="InterPro" id="IPR033910">
    <property type="entry name" value="GluRS_core"/>
</dbReference>
<name>R4Z3V6_9ACTN</name>
<feature type="binding site" evidence="7">
    <location>
        <position position="265"/>
    </location>
    <ligand>
        <name>ATP</name>
        <dbReference type="ChEBI" id="CHEBI:30616"/>
    </ligand>
</feature>
<keyword evidence="7" id="KW-0479">Metal-binding</keyword>
<dbReference type="Pfam" id="PF00749">
    <property type="entry name" value="tRNA-synt_1c"/>
    <property type="match status" value="1"/>
</dbReference>
<feature type="domain" description="Aminoacyl-tRNA synthetase class I anticodon-binding" evidence="10">
    <location>
        <begin position="345"/>
        <end position="489"/>
    </location>
</feature>
<keyword evidence="2 7" id="KW-0436">Ligase</keyword>
<comment type="similarity">
    <text evidence="1 7">Belongs to the class-I aminoacyl-tRNA synthetase family. Glutamate--tRNA ligase type 1 subfamily.</text>
</comment>
<dbReference type="eggNOG" id="COG0008">
    <property type="taxonomic scope" value="Bacteria"/>
</dbReference>
<evidence type="ECO:0000256" key="4">
    <source>
        <dbReference type="ARBA" id="ARBA00022840"/>
    </source>
</evidence>
<dbReference type="GO" id="GO:0004818">
    <property type="term" value="F:glutamate-tRNA ligase activity"/>
    <property type="evidence" value="ECO:0007669"/>
    <property type="project" value="UniProtKB-UniRule"/>
</dbReference>
<dbReference type="InterPro" id="IPR008925">
    <property type="entry name" value="aa_tRNA-synth_I_cd-bd_sf"/>
</dbReference>
<feature type="short sequence motif" description="'KMSKS' region" evidence="7">
    <location>
        <begin position="262"/>
        <end position="266"/>
    </location>
</feature>
<evidence type="ECO:0000256" key="8">
    <source>
        <dbReference type="SAM" id="MobiDB-lite"/>
    </source>
</evidence>
<dbReference type="PANTHER" id="PTHR43311:SF2">
    <property type="entry name" value="GLUTAMATE--TRNA LIGASE, MITOCHONDRIAL-RELATED"/>
    <property type="match status" value="1"/>
</dbReference>
<keyword evidence="7" id="KW-0963">Cytoplasm</keyword>
<comment type="catalytic activity">
    <reaction evidence="7">
        <text>tRNA(Glu) + L-glutamate + ATP = L-glutamyl-tRNA(Glu) + AMP + diphosphate</text>
        <dbReference type="Rhea" id="RHEA:23540"/>
        <dbReference type="Rhea" id="RHEA-COMP:9663"/>
        <dbReference type="Rhea" id="RHEA-COMP:9680"/>
        <dbReference type="ChEBI" id="CHEBI:29985"/>
        <dbReference type="ChEBI" id="CHEBI:30616"/>
        <dbReference type="ChEBI" id="CHEBI:33019"/>
        <dbReference type="ChEBI" id="CHEBI:78442"/>
        <dbReference type="ChEBI" id="CHEBI:78520"/>
        <dbReference type="ChEBI" id="CHEBI:456215"/>
        <dbReference type="EC" id="6.1.1.17"/>
    </reaction>
</comment>
<dbReference type="InterPro" id="IPR045462">
    <property type="entry name" value="aa-tRNA-synth_I_cd-bd"/>
</dbReference>
<dbReference type="HOGENOM" id="CLU_015768_6_0_11"/>
<dbReference type="STRING" id="1229780.BN381_80149"/>
<feature type="region of interest" description="Disordered" evidence="8">
    <location>
        <begin position="1"/>
        <end position="20"/>
    </location>
</feature>
<dbReference type="EC" id="6.1.1.17" evidence="7"/>
<dbReference type="CDD" id="cd00808">
    <property type="entry name" value="GluRS_core"/>
    <property type="match status" value="1"/>
</dbReference>
<dbReference type="SUPFAM" id="SSF48163">
    <property type="entry name" value="An anticodon-binding domain of class I aminoacyl-tRNA synthetases"/>
    <property type="match status" value="1"/>
</dbReference>
<evidence type="ECO:0000256" key="3">
    <source>
        <dbReference type="ARBA" id="ARBA00022741"/>
    </source>
</evidence>
<keyword evidence="4 7" id="KW-0067">ATP-binding</keyword>
<dbReference type="Gene3D" id="3.40.50.620">
    <property type="entry name" value="HUPs"/>
    <property type="match status" value="1"/>
</dbReference>
<feature type="short sequence motif" description="'HIGH' region" evidence="7">
    <location>
        <begin position="36"/>
        <end position="46"/>
    </location>
</feature>
<dbReference type="InterPro" id="IPR049940">
    <property type="entry name" value="GluQ/Sye"/>
</dbReference>
<evidence type="ECO:0000256" key="6">
    <source>
        <dbReference type="ARBA" id="ARBA00023146"/>
    </source>
</evidence>
<feature type="domain" description="Glutamyl/glutaminyl-tRNA synthetase class Ib catalytic" evidence="9">
    <location>
        <begin position="31"/>
        <end position="330"/>
    </location>
</feature>
<evidence type="ECO:0000256" key="1">
    <source>
        <dbReference type="ARBA" id="ARBA00007894"/>
    </source>
</evidence>
<comment type="cofactor">
    <cofactor evidence="7">
        <name>Zn(2+)</name>
        <dbReference type="ChEBI" id="CHEBI:29105"/>
    </cofactor>
    <text evidence="7">Binds 1 zinc ion per subunit.</text>
</comment>
<dbReference type="GO" id="GO:0008270">
    <property type="term" value="F:zinc ion binding"/>
    <property type="evidence" value="ECO:0007669"/>
    <property type="project" value="UniProtKB-UniRule"/>
</dbReference>
<dbReference type="GO" id="GO:0006424">
    <property type="term" value="P:glutamyl-tRNA aminoacylation"/>
    <property type="evidence" value="ECO:0007669"/>
    <property type="project" value="UniProtKB-UniRule"/>
</dbReference>
<feature type="binding site" evidence="7">
    <location>
        <position position="151"/>
    </location>
    <ligand>
        <name>Zn(2+)</name>
        <dbReference type="ChEBI" id="CHEBI:29105"/>
    </ligand>
</feature>
<dbReference type="InterPro" id="IPR004527">
    <property type="entry name" value="Glu-tRNA-ligase_bac/mito"/>
</dbReference>
<evidence type="ECO:0000259" key="9">
    <source>
        <dbReference type="Pfam" id="PF00749"/>
    </source>
</evidence>
<comment type="subcellular location">
    <subcellularLocation>
        <location evidence="7">Cytoplasm</location>
    </subcellularLocation>
</comment>
<dbReference type="InterPro" id="IPR020751">
    <property type="entry name" value="aa-tRNA-synth_I_codon-bd_sub2"/>
</dbReference>
<evidence type="ECO:0000259" key="10">
    <source>
        <dbReference type="Pfam" id="PF19269"/>
    </source>
</evidence>
<dbReference type="AlphaFoldDB" id="R4Z3V6"/>
<keyword evidence="3 7" id="KW-0547">Nucleotide-binding</keyword>
<keyword evidence="12" id="KW-1185">Reference proteome</keyword>
<comment type="function">
    <text evidence="7">Catalyzes the attachment of glutamate to tRNA(Glu) in a two-step reaction: glutamate is first activated by ATP to form Glu-AMP and then transferred to the acceptor end of tRNA(Glu).</text>
</comment>
<evidence type="ECO:0000256" key="5">
    <source>
        <dbReference type="ARBA" id="ARBA00022917"/>
    </source>
</evidence>
<accession>R4Z3V6</accession>
<comment type="subunit">
    <text evidence="7">Monomer.</text>
</comment>
<dbReference type="InterPro" id="IPR014729">
    <property type="entry name" value="Rossmann-like_a/b/a_fold"/>
</dbReference>
<evidence type="ECO:0000256" key="7">
    <source>
        <dbReference type="HAMAP-Rule" id="MF_00022"/>
    </source>
</evidence>
<dbReference type="PANTHER" id="PTHR43311">
    <property type="entry name" value="GLUTAMATE--TRNA LIGASE"/>
    <property type="match status" value="1"/>
</dbReference>
<dbReference type="EMBL" id="CANL01000078">
    <property type="protein sequence ID" value="CCM65619.1"/>
    <property type="molecule type" value="Genomic_DNA"/>
</dbReference>
<dbReference type="Proteomes" id="UP000018291">
    <property type="component" value="Unassembled WGS sequence"/>
</dbReference>
<dbReference type="InterPro" id="IPR000924">
    <property type="entry name" value="Glu/Gln-tRNA-synth"/>
</dbReference>
<dbReference type="GO" id="GO:0000049">
    <property type="term" value="F:tRNA binding"/>
    <property type="evidence" value="ECO:0007669"/>
    <property type="project" value="InterPro"/>
</dbReference>
<comment type="caution">
    <text evidence="11">The sequence shown here is derived from an EMBL/GenBank/DDBJ whole genome shotgun (WGS) entry which is preliminary data.</text>
</comment>
<dbReference type="PRINTS" id="PR00987">
    <property type="entry name" value="TRNASYNTHGLU"/>
</dbReference>
<keyword evidence="5 7" id="KW-0648">Protein biosynthesis</keyword>
<dbReference type="Pfam" id="PF19269">
    <property type="entry name" value="Anticodon_2"/>
    <property type="match status" value="1"/>
</dbReference>
<evidence type="ECO:0000256" key="2">
    <source>
        <dbReference type="ARBA" id="ARBA00022598"/>
    </source>
</evidence>
<organism evidence="11 12">
    <name type="scientific">Candidatus Neomicrothrix parvicella RN1</name>
    <dbReference type="NCBI Taxonomy" id="1229780"/>
    <lineage>
        <taxon>Bacteria</taxon>
        <taxon>Bacillati</taxon>
        <taxon>Actinomycetota</taxon>
        <taxon>Acidimicrobiia</taxon>
        <taxon>Acidimicrobiales</taxon>
        <taxon>Microthrixaceae</taxon>
        <taxon>Candidatus Neomicrothrix</taxon>
    </lineage>
</organism>
<protein>
    <recommendedName>
        <fullName evidence="7">Glutamate--tRNA ligase</fullName>
        <ecNumber evidence="7">6.1.1.17</ecNumber>
    </recommendedName>
    <alternativeName>
        <fullName evidence="7">Glutamyl-tRNA synthetase</fullName>
        <shortName evidence="7">GluRS</shortName>
    </alternativeName>
</protein>
<keyword evidence="7" id="KW-0862">Zinc</keyword>
<dbReference type="Gene3D" id="1.10.10.350">
    <property type="match status" value="1"/>
</dbReference>
<evidence type="ECO:0000313" key="12">
    <source>
        <dbReference type="Proteomes" id="UP000018291"/>
    </source>
</evidence>
<dbReference type="InterPro" id="IPR020058">
    <property type="entry name" value="Glu/Gln-tRNA-synth_Ib_cat-dom"/>
</dbReference>
<dbReference type="SUPFAM" id="SSF52374">
    <property type="entry name" value="Nucleotidylyl transferase"/>
    <property type="match status" value="1"/>
</dbReference>
<dbReference type="GO" id="GO:0005524">
    <property type="term" value="F:ATP binding"/>
    <property type="evidence" value="ECO:0007669"/>
    <property type="project" value="UniProtKB-UniRule"/>
</dbReference>
<dbReference type="GO" id="GO:0005829">
    <property type="term" value="C:cytosol"/>
    <property type="evidence" value="ECO:0007669"/>
    <property type="project" value="TreeGrafter"/>
</dbReference>
<feature type="binding site" evidence="7">
    <location>
        <position position="129"/>
    </location>
    <ligand>
        <name>Zn(2+)</name>
        <dbReference type="ChEBI" id="CHEBI:29105"/>
    </ligand>
</feature>
<reference evidence="11 12" key="1">
    <citation type="journal article" date="2013" name="ISME J.">
        <title>Metabolic model for the filamentous 'Candidatus Microthrix parvicella' based on genomic and metagenomic analyses.</title>
        <authorList>
            <person name="Jon McIlroy S."/>
            <person name="Kristiansen R."/>
            <person name="Albertsen M."/>
            <person name="Michael Karst S."/>
            <person name="Rossetti S."/>
            <person name="Lund Nielsen J."/>
            <person name="Tandoi V."/>
            <person name="James Seviour R."/>
            <person name="Nielsen P.H."/>
        </authorList>
    </citation>
    <scope>NUCLEOTIDE SEQUENCE [LARGE SCALE GENOMIC DNA]</scope>
    <source>
        <strain evidence="11 12">RN1</strain>
    </source>
</reference>
<dbReference type="HAMAP" id="MF_00022">
    <property type="entry name" value="Glu_tRNA_synth_type1"/>
    <property type="match status" value="1"/>
</dbReference>
<sequence>MVIGRSAAQTQRAGDQGLRPSDATLQWVTTRVRFAPSPTGSLHLGSARTALFNWLFARSAGGEFLVRIEDTDAERSRPELIQQVFDTLEWLGLDWDNRGDEPRQSERADQYREVVDRMLAEGRAYACNCERAAVDARNSAAGRPPGYDGFCRDRALTVGPDTVARFATPSAGTVEFDDVIRGHVSFECANLEDFVIARSDGSVTFLLANAIDDDAMGITHVMRGEDLLNTTPKSLLLRQAIGGGEPPVYAHLPLIVGEGRKKLSKRRDDVAVENYRDAGYLPEAMVNYLALLGWGPSDGIEVRPLNEIVEMFSLEAINPSPAAFDAKKLAHVNAEKLRALDADEFLRASEPFLAGAPWEPAGFDRDVFVAIAPEVQSRVKTLGEVPAMVDFFFLDAPLMDEASVAKAITNNPDAPELLAGAIRRFESETWSAEALHAATLELGEAHGLKLGKAQAPIRVAVTGRTVGPPLFEALVLLGRTTTLDRLKRASRSIPDEATTIT</sequence>
<feature type="binding site" evidence="7">
    <location>
        <position position="153"/>
    </location>
    <ligand>
        <name>Zn(2+)</name>
        <dbReference type="ChEBI" id="CHEBI:29105"/>
    </ligand>
</feature>
<proteinExistence type="inferred from homology"/>
<keyword evidence="6 7" id="KW-0030">Aminoacyl-tRNA synthetase</keyword>
<gene>
    <name evidence="7 11" type="primary">gltX</name>
    <name evidence="11" type="ORF">BN381_80149</name>
</gene>
<feature type="binding site" evidence="7">
    <location>
        <position position="127"/>
    </location>
    <ligand>
        <name>Zn(2+)</name>
        <dbReference type="ChEBI" id="CHEBI:29105"/>
    </ligand>
</feature>
<evidence type="ECO:0000313" key="11">
    <source>
        <dbReference type="EMBL" id="CCM65619.1"/>
    </source>
</evidence>
<dbReference type="NCBIfam" id="TIGR00464">
    <property type="entry name" value="gltX_bact"/>
    <property type="match status" value="1"/>
</dbReference>